<sequence>MNEVSGGKQDIPNTSNWETLSGQSMSSLPAMHHHHQTLQQDVNSTVAQVIVPTPVKLQTPMLTPAQTVADHCPQIGHIQQPPLITQGTPPGSFPELELSVELQQQGWKKFWSKRENRPYFWNKLTGESLWVVPSLKPQFDPITDPLGICGVPPPPGNGTIPPGTPGGALKRRASEDGAAAPAKKFILAGPWDLDIPTNVIIYERGPSSLPHVHPEAEALRCALLAKLRQCYQELCHTRESIDAPKDSFNRWLMERKVIDCGSDPLLPSQCFPEISMSMYREIMNDIPIKLVRPKFTGDARKQLSRYAEAAKKMIESRAASSESRKVVKWNAEDTFQWLRRTVGATFDDFQDRLAHLKRQCQPHLTETVKASVEGICLKIYHLSTEYAKKVKDKNNQILKDNGLGDVIPLGGPASTQRKVWCYPVQFSLPTPRLPQVDYLPEREQTMLRFHSDTMCINNTHLTKLEHLYRPVSGSFQANPPYCEELMEAMVNHFERLLADSPEPLSFVVFLPEWRDPAPNALIKLEGSHFKRKQVVVPAMEHEYRHGFQHILPKGEVNIRAVHGTLVVWLQNPAGAARWGPTEERVEALLEAWRPGRERERDRQELLSPPRQTHQPIPSTPVPVPTTPTTVTTPTVPPIQTLPSHSV</sequence>
<feature type="region of interest" description="Disordered" evidence="1">
    <location>
        <begin position="595"/>
        <end position="646"/>
    </location>
</feature>
<keyword evidence="4" id="KW-1185">Reference proteome</keyword>
<dbReference type="PANTHER" id="PTHR21727">
    <property type="entry name" value="PHOSPHORYLATED CTD INTERACTING FACTOR 1"/>
    <property type="match status" value="1"/>
</dbReference>
<dbReference type="InterPro" id="IPR039881">
    <property type="entry name" value="PCIF1-like"/>
</dbReference>
<dbReference type="GO" id="GO:0005634">
    <property type="term" value="C:nucleus"/>
    <property type="evidence" value="ECO:0007669"/>
    <property type="project" value="TreeGrafter"/>
</dbReference>
<dbReference type="InterPro" id="IPR036020">
    <property type="entry name" value="WW_dom_sf"/>
</dbReference>
<dbReference type="InterPro" id="IPR022035">
    <property type="entry name" value="PCIF1_WW"/>
</dbReference>
<dbReference type="Gene3D" id="2.20.70.10">
    <property type="match status" value="1"/>
</dbReference>
<dbReference type="InterPro" id="IPR001202">
    <property type="entry name" value="WW_dom"/>
</dbReference>
<dbReference type="InterPro" id="IPR029048">
    <property type="entry name" value="HSP70_C_sf"/>
</dbReference>
<dbReference type="Gene3D" id="1.20.1270.10">
    <property type="match status" value="1"/>
</dbReference>
<feature type="compositionally biased region" description="Basic and acidic residues" evidence="1">
    <location>
        <begin position="595"/>
        <end position="604"/>
    </location>
</feature>
<organism evidence="3 4">
    <name type="scientific">Lasius niger</name>
    <name type="common">Black garden ant</name>
    <dbReference type="NCBI Taxonomy" id="67767"/>
    <lineage>
        <taxon>Eukaryota</taxon>
        <taxon>Metazoa</taxon>
        <taxon>Ecdysozoa</taxon>
        <taxon>Arthropoda</taxon>
        <taxon>Hexapoda</taxon>
        <taxon>Insecta</taxon>
        <taxon>Pterygota</taxon>
        <taxon>Neoptera</taxon>
        <taxon>Endopterygota</taxon>
        <taxon>Hymenoptera</taxon>
        <taxon>Apocrita</taxon>
        <taxon>Aculeata</taxon>
        <taxon>Formicoidea</taxon>
        <taxon>Formicidae</taxon>
        <taxon>Formicinae</taxon>
        <taxon>Lasius</taxon>
        <taxon>Lasius</taxon>
    </lineage>
</organism>
<feature type="region of interest" description="Disordered" evidence="1">
    <location>
        <begin position="1"/>
        <end position="22"/>
    </location>
</feature>
<dbReference type="PROSITE" id="PS50020">
    <property type="entry name" value="WW_DOMAIN_2"/>
    <property type="match status" value="1"/>
</dbReference>
<dbReference type="OrthoDB" id="193787at2759"/>
<evidence type="ECO:0000259" key="2">
    <source>
        <dbReference type="PROSITE" id="PS50020"/>
    </source>
</evidence>
<dbReference type="SUPFAM" id="SSF51045">
    <property type="entry name" value="WW domain"/>
    <property type="match status" value="1"/>
</dbReference>
<evidence type="ECO:0000256" key="1">
    <source>
        <dbReference type="SAM" id="MobiDB-lite"/>
    </source>
</evidence>
<protein>
    <submittedName>
        <fullName evidence="3">Phosphorylated ctd-interacting factor 1</fullName>
    </submittedName>
</protein>
<dbReference type="Pfam" id="PF12237">
    <property type="entry name" value="PCIF1_WW"/>
    <property type="match status" value="1"/>
</dbReference>
<gene>
    <name evidence="3" type="ORF">RF55_4827</name>
</gene>
<evidence type="ECO:0000313" key="3">
    <source>
        <dbReference type="EMBL" id="KMQ94990.1"/>
    </source>
</evidence>
<comment type="caution">
    <text evidence="3">The sequence shown here is derived from an EMBL/GenBank/DDBJ whole genome shotgun (WGS) entry which is preliminary data.</text>
</comment>
<dbReference type="FunFam" id="2.20.70.10:FF:000036">
    <property type="entry name" value="Phosphorylated CTD-interacting factor 1"/>
    <property type="match status" value="1"/>
</dbReference>
<dbReference type="EMBL" id="LBMM01002320">
    <property type="protein sequence ID" value="KMQ94990.1"/>
    <property type="molecule type" value="Genomic_DNA"/>
</dbReference>
<evidence type="ECO:0000313" key="4">
    <source>
        <dbReference type="Proteomes" id="UP000036403"/>
    </source>
</evidence>
<dbReference type="GO" id="GO:0099122">
    <property type="term" value="F:RNA polymerase II C-terminal domain binding"/>
    <property type="evidence" value="ECO:0007669"/>
    <property type="project" value="InterPro"/>
</dbReference>
<dbReference type="Proteomes" id="UP000036403">
    <property type="component" value="Unassembled WGS sequence"/>
</dbReference>
<feature type="compositionally biased region" description="Polar residues" evidence="1">
    <location>
        <begin position="11"/>
        <end position="22"/>
    </location>
</feature>
<dbReference type="CDD" id="cd00201">
    <property type="entry name" value="WW"/>
    <property type="match status" value="1"/>
</dbReference>
<dbReference type="PANTHER" id="PTHR21727:SF0">
    <property type="entry name" value="MRNA (2'-O-METHYLADENOSINE-N(6)-)-METHYLTRANSFERASE"/>
    <property type="match status" value="1"/>
</dbReference>
<accession>A0A0J7NRA7</accession>
<proteinExistence type="predicted"/>
<dbReference type="PaxDb" id="67767-A0A0J7NRA7"/>
<dbReference type="GO" id="GO:0016422">
    <property type="term" value="F:mRNA (2'-O-methyladenosine-N6-)-methyltransferase activity"/>
    <property type="evidence" value="ECO:0007669"/>
    <property type="project" value="InterPro"/>
</dbReference>
<name>A0A0J7NRA7_LASNI</name>
<feature type="domain" description="WW" evidence="2">
    <location>
        <begin position="101"/>
        <end position="135"/>
    </location>
</feature>
<dbReference type="AlphaFoldDB" id="A0A0J7NRA7"/>
<reference evidence="3 4" key="1">
    <citation type="submission" date="2015-04" db="EMBL/GenBank/DDBJ databases">
        <title>Lasius niger genome sequencing.</title>
        <authorList>
            <person name="Konorov E.A."/>
            <person name="Nikitin M.A."/>
            <person name="Kirill M.V."/>
            <person name="Chang P."/>
        </authorList>
    </citation>
    <scope>NUCLEOTIDE SEQUENCE [LARGE SCALE GENOMIC DNA]</scope>
    <source>
        <tissue evidence="3">Whole</tissue>
    </source>
</reference>
<dbReference type="Pfam" id="PF00397">
    <property type="entry name" value="WW"/>
    <property type="match status" value="1"/>
</dbReference>
<dbReference type="SMART" id="SM00456">
    <property type="entry name" value="WW"/>
    <property type="match status" value="1"/>
</dbReference>